<keyword evidence="3" id="KW-1185">Reference proteome</keyword>
<proteinExistence type="predicted"/>
<dbReference type="Proteomes" id="UP000735302">
    <property type="component" value="Unassembled WGS sequence"/>
</dbReference>
<organism evidence="2 3">
    <name type="scientific">Plakobranchus ocellatus</name>
    <dbReference type="NCBI Taxonomy" id="259542"/>
    <lineage>
        <taxon>Eukaryota</taxon>
        <taxon>Metazoa</taxon>
        <taxon>Spiralia</taxon>
        <taxon>Lophotrochozoa</taxon>
        <taxon>Mollusca</taxon>
        <taxon>Gastropoda</taxon>
        <taxon>Heterobranchia</taxon>
        <taxon>Euthyneura</taxon>
        <taxon>Panpulmonata</taxon>
        <taxon>Sacoglossa</taxon>
        <taxon>Placobranchoidea</taxon>
        <taxon>Plakobranchidae</taxon>
        <taxon>Plakobranchus</taxon>
    </lineage>
</organism>
<protein>
    <submittedName>
        <fullName evidence="2">Uncharacterized protein</fullName>
    </submittedName>
</protein>
<dbReference type="EMBL" id="BLXT01004926">
    <property type="protein sequence ID" value="GFO18038.1"/>
    <property type="molecule type" value="Genomic_DNA"/>
</dbReference>
<feature type="compositionally biased region" description="Polar residues" evidence="1">
    <location>
        <begin position="125"/>
        <end position="145"/>
    </location>
</feature>
<name>A0AAV4BEM4_9GAST</name>
<sequence>MLPKPNEDCAGSVSDWTLLILFFIWLTREGTLKHIRSPPKDTLKFVGLLWRARHRMTHKACKSHIERAISASIMYREPRGANEKYSHRVFPVKPGHVSFTLPVSRCCWSDRQEIIQSRHGRSLPRHNSATASPYSRHSPATTRLSPATTPPLPLYIPITARHSPAIAPSQSCHGPSRPRHSPVTVLPRPVTAPP</sequence>
<gene>
    <name evidence="2" type="ORF">PoB_004454300</name>
</gene>
<evidence type="ECO:0000313" key="2">
    <source>
        <dbReference type="EMBL" id="GFO18038.1"/>
    </source>
</evidence>
<feature type="region of interest" description="Disordered" evidence="1">
    <location>
        <begin position="118"/>
        <end position="194"/>
    </location>
</feature>
<comment type="caution">
    <text evidence="2">The sequence shown here is derived from an EMBL/GenBank/DDBJ whole genome shotgun (WGS) entry which is preliminary data.</text>
</comment>
<evidence type="ECO:0000256" key="1">
    <source>
        <dbReference type="SAM" id="MobiDB-lite"/>
    </source>
</evidence>
<reference evidence="2 3" key="1">
    <citation type="journal article" date="2021" name="Elife">
        <title>Chloroplast acquisition without the gene transfer in kleptoplastic sea slugs, Plakobranchus ocellatus.</title>
        <authorList>
            <person name="Maeda T."/>
            <person name="Takahashi S."/>
            <person name="Yoshida T."/>
            <person name="Shimamura S."/>
            <person name="Takaki Y."/>
            <person name="Nagai Y."/>
            <person name="Toyoda A."/>
            <person name="Suzuki Y."/>
            <person name="Arimoto A."/>
            <person name="Ishii H."/>
            <person name="Satoh N."/>
            <person name="Nishiyama T."/>
            <person name="Hasebe M."/>
            <person name="Maruyama T."/>
            <person name="Minagawa J."/>
            <person name="Obokata J."/>
            <person name="Shigenobu S."/>
        </authorList>
    </citation>
    <scope>NUCLEOTIDE SEQUENCE [LARGE SCALE GENOMIC DNA]</scope>
</reference>
<evidence type="ECO:0000313" key="3">
    <source>
        <dbReference type="Proteomes" id="UP000735302"/>
    </source>
</evidence>
<accession>A0AAV4BEM4</accession>
<dbReference type="AlphaFoldDB" id="A0AAV4BEM4"/>